<accession>A0ABV3Z9Y3</accession>
<proteinExistence type="predicted"/>
<keyword evidence="1" id="KW-0805">Transcription regulation</keyword>
<name>A0ABV3Z9Y3_9BACT</name>
<dbReference type="Pfam" id="PF13377">
    <property type="entry name" value="Peripla_BP_3"/>
    <property type="match status" value="1"/>
</dbReference>
<feature type="domain" description="HTH lacI-type" evidence="4">
    <location>
        <begin position="7"/>
        <end position="61"/>
    </location>
</feature>
<dbReference type="Gene3D" id="3.40.50.2300">
    <property type="match status" value="2"/>
</dbReference>
<keyword evidence="6" id="KW-1185">Reference proteome</keyword>
<dbReference type="PROSITE" id="PS50932">
    <property type="entry name" value="HTH_LACI_2"/>
    <property type="match status" value="1"/>
</dbReference>
<reference evidence="5 6" key="1">
    <citation type="submission" date="2023-07" db="EMBL/GenBank/DDBJ databases">
        <authorList>
            <person name="Lian W.-H."/>
        </authorList>
    </citation>
    <scope>NUCLEOTIDE SEQUENCE [LARGE SCALE GENOMIC DNA]</scope>
    <source>
        <strain evidence="5 6">SYSU DXS3180</strain>
    </source>
</reference>
<dbReference type="CDD" id="cd06267">
    <property type="entry name" value="PBP1_LacI_sugar_binding-like"/>
    <property type="match status" value="1"/>
</dbReference>
<dbReference type="Pfam" id="PF00356">
    <property type="entry name" value="LacI"/>
    <property type="match status" value="1"/>
</dbReference>
<dbReference type="InterPro" id="IPR010982">
    <property type="entry name" value="Lambda_DNA-bd_dom_sf"/>
</dbReference>
<dbReference type="PANTHER" id="PTHR30146:SF109">
    <property type="entry name" value="HTH-TYPE TRANSCRIPTIONAL REGULATOR GALS"/>
    <property type="match status" value="1"/>
</dbReference>
<evidence type="ECO:0000256" key="3">
    <source>
        <dbReference type="ARBA" id="ARBA00023163"/>
    </source>
</evidence>
<organism evidence="5 6">
    <name type="scientific">Danxiaibacter flavus</name>
    <dbReference type="NCBI Taxonomy" id="3049108"/>
    <lineage>
        <taxon>Bacteria</taxon>
        <taxon>Pseudomonadati</taxon>
        <taxon>Bacteroidota</taxon>
        <taxon>Chitinophagia</taxon>
        <taxon>Chitinophagales</taxon>
        <taxon>Chitinophagaceae</taxon>
        <taxon>Danxiaibacter</taxon>
    </lineage>
</organism>
<evidence type="ECO:0000256" key="2">
    <source>
        <dbReference type="ARBA" id="ARBA00023125"/>
    </source>
</evidence>
<evidence type="ECO:0000313" key="6">
    <source>
        <dbReference type="Proteomes" id="UP001560573"/>
    </source>
</evidence>
<dbReference type="SUPFAM" id="SSF53822">
    <property type="entry name" value="Periplasmic binding protein-like I"/>
    <property type="match status" value="1"/>
</dbReference>
<dbReference type="Gene3D" id="1.10.260.40">
    <property type="entry name" value="lambda repressor-like DNA-binding domains"/>
    <property type="match status" value="1"/>
</dbReference>
<dbReference type="CDD" id="cd01392">
    <property type="entry name" value="HTH_LacI"/>
    <property type="match status" value="1"/>
</dbReference>
<dbReference type="InterPro" id="IPR000843">
    <property type="entry name" value="HTH_LacI"/>
</dbReference>
<gene>
    <name evidence="5" type="ORF">QTN47_04180</name>
</gene>
<evidence type="ECO:0000313" key="5">
    <source>
        <dbReference type="EMBL" id="MEX6686676.1"/>
    </source>
</evidence>
<keyword evidence="3" id="KW-0804">Transcription</keyword>
<comment type="caution">
    <text evidence="5">The sequence shown here is derived from an EMBL/GenBank/DDBJ whole genome shotgun (WGS) entry which is preliminary data.</text>
</comment>
<dbReference type="EMBL" id="JAULBC010000001">
    <property type="protein sequence ID" value="MEX6686676.1"/>
    <property type="molecule type" value="Genomic_DNA"/>
</dbReference>
<dbReference type="SUPFAM" id="SSF47413">
    <property type="entry name" value="lambda repressor-like DNA-binding domains"/>
    <property type="match status" value="1"/>
</dbReference>
<evidence type="ECO:0000259" key="4">
    <source>
        <dbReference type="PROSITE" id="PS50932"/>
    </source>
</evidence>
<dbReference type="RefSeq" id="WP_369328072.1">
    <property type="nucleotide sequence ID" value="NZ_JAULBC010000001.1"/>
</dbReference>
<sequence>MKREKEVTIYDLARIMKISPATVSRGLKNHPAIKMETKNKIQELAKELGYRSNNFASNLRQQKTHTIGVIVHELNSNFITSVLAGIEKVTTESGYDLIIGHSSETSKKEAANANNLFHKRVDGLLASLAYDTESLQHYDPFLKKGIPVVFFDRVDKDTPATKVVIDNYAAGYAATKHLIDEGCKRIAHITASLKRNVYNERLQGYKQALNDNALCYKEELVIINDLSEHASIEAADTIASMNPMPDGIFITNDFCAAVVMQTLKEKGIRIPEDIAVVGFNNDVISKIVEPRLTTINYPGIKIGEAAALKLVEQLRAPHEHHEPEMVFVDAELIVRKSSLKKK</sequence>
<protein>
    <submittedName>
        <fullName evidence="5">LacI family DNA-binding transcriptional regulator</fullName>
    </submittedName>
</protein>
<dbReference type="SMART" id="SM00354">
    <property type="entry name" value="HTH_LACI"/>
    <property type="match status" value="1"/>
</dbReference>
<dbReference type="Proteomes" id="UP001560573">
    <property type="component" value="Unassembled WGS sequence"/>
</dbReference>
<dbReference type="GO" id="GO:0003677">
    <property type="term" value="F:DNA binding"/>
    <property type="evidence" value="ECO:0007669"/>
    <property type="project" value="UniProtKB-KW"/>
</dbReference>
<dbReference type="PANTHER" id="PTHR30146">
    <property type="entry name" value="LACI-RELATED TRANSCRIPTIONAL REPRESSOR"/>
    <property type="match status" value="1"/>
</dbReference>
<keyword evidence="2 5" id="KW-0238">DNA-binding</keyword>
<dbReference type="InterPro" id="IPR046335">
    <property type="entry name" value="LacI/GalR-like_sensor"/>
</dbReference>
<evidence type="ECO:0000256" key="1">
    <source>
        <dbReference type="ARBA" id="ARBA00023015"/>
    </source>
</evidence>
<dbReference type="InterPro" id="IPR028082">
    <property type="entry name" value="Peripla_BP_I"/>
</dbReference>